<evidence type="ECO:0000313" key="2">
    <source>
        <dbReference type="EMBL" id="DAG03732.1"/>
    </source>
</evidence>
<dbReference type="EMBL" id="BK016234">
    <property type="protein sequence ID" value="DAG03732.1"/>
    <property type="molecule type" value="Genomic_DNA"/>
</dbReference>
<name>A0A8S5VAI8_9CAUD</name>
<sequence length="77" mass="9056">MPKHYLDLRAAEEYLGIAKYTGRQIERRHPLPKPAIYAGATPCWTREQIDEWYATRPTHGGDRRSRKFKKSRKKTNG</sequence>
<feature type="compositionally biased region" description="Basic residues" evidence="1">
    <location>
        <begin position="64"/>
        <end position="77"/>
    </location>
</feature>
<proteinExistence type="predicted"/>
<feature type="region of interest" description="Disordered" evidence="1">
    <location>
        <begin position="54"/>
        <end position="77"/>
    </location>
</feature>
<organism evidence="2">
    <name type="scientific">Siphoviridae sp. ct6bU4</name>
    <dbReference type="NCBI Taxonomy" id="2825344"/>
    <lineage>
        <taxon>Viruses</taxon>
        <taxon>Duplodnaviria</taxon>
        <taxon>Heunggongvirae</taxon>
        <taxon>Uroviricota</taxon>
        <taxon>Caudoviricetes</taxon>
    </lineage>
</organism>
<protein>
    <submittedName>
        <fullName evidence="2">Pyocin activator protein PrtN</fullName>
    </submittedName>
</protein>
<accession>A0A8S5VAI8</accession>
<evidence type="ECO:0000256" key="1">
    <source>
        <dbReference type="SAM" id="MobiDB-lite"/>
    </source>
</evidence>
<reference evidence="2" key="1">
    <citation type="journal article" date="2021" name="Proc. Natl. Acad. Sci. U.S.A.">
        <title>A Catalog of Tens of Thousands of Viruses from Human Metagenomes Reveals Hidden Associations with Chronic Diseases.</title>
        <authorList>
            <person name="Tisza M.J."/>
            <person name="Buck C.B."/>
        </authorList>
    </citation>
    <scope>NUCLEOTIDE SEQUENCE</scope>
    <source>
        <strain evidence="2">Ct6bU4</strain>
    </source>
</reference>